<gene>
    <name evidence="10" type="primary">lpxH</name>
    <name evidence="12" type="ORF">BWK73_28840</name>
</gene>
<comment type="caution">
    <text evidence="12">The sequence shown here is derived from an EMBL/GenBank/DDBJ whole genome shotgun (WGS) entry which is preliminary data.</text>
</comment>
<evidence type="ECO:0000256" key="9">
    <source>
        <dbReference type="ARBA" id="ARBA00023211"/>
    </source>
</evidence>
<evidence type="ECO:0000259" key="11">
    <source>
        <dbReference type="Pfam" id="PF00149"/>
    </source>
</evidence>
<feature type="binding site" evidence="10">
    <location>
        <position position="8"/>
    </location>
    <ligand>
        <name>Mn(2+)</name>
        <dbReference type="ChEBI" id="CHEBI:29035"/>
        <label>1</label>
    </ligand>
</feature>
<dbReference type="PANTHER" id="PTHR34990">
    <property type="entry name" value="UDP-2,3-DIACYLGLUCOSAMINE HYDROLASE-RELATED"/>
    <property type="match status" value="1"/>
</dbReference>
<dbReference type="HAMAP" id="MF_00575">
    <property type="entry name" value="LpxH"/>
    <property type="match status" value="1"/>
</dbReference>
<dbReference type="InterPro" id="IPR043461">
    <property type="entry name" value="LpxH-like"/>
</dbReference>
<sequence>MATWFVSDLHLDANTPAIVQLFVDFLASIADDAETLYILGDFFEYWVGDDALNTPSTAVFQPVIDALQRLNESGVALYFLHGNRDFLVSEGFAQATGCRLLPEYCVIDLYGTPTLLLHGDTLCTDDVDYQKVRQLFRNPQWQAQFLALPLAERIRQAEAMREQSRQAMQHKKTEILDVNPQFVVETLQTYGVIRMIHGHTHRPAIHDLRIHDDSRIAQRVVLGDWHDDKISYLRVDSSSMVLES</sequence>
<dbReference type="NCBIfam" id="TIGR01854">
    <property type="entry name" value="lipid_A_lpxH"/>
    <property type="match status" value="1"/>
</dbReference>
<dbReference type="InterPro" id="IPR029052">
    <property type="entry name" value="Metallo-depent_PP-like"/>
</dbReference>
<feature type="binding site" evidence="10">
    <location>
        <position position="83"/>
    </location>
    <ligand>
        <name>Mn(2+)</name>
        <dbReference type="ChEBI" id="CHEBI:29035"/>
        <label>2</label>
    </ligand>
</feature>
<comment type="cofactor">
    <cofactor evidence="10">
        <name>Mn(2+)</name>
        <dbReference type="ChEBI" id="CHEBI:29035"/>
    </cofactor>
    <text evidence="10">Binds 2 Mn(2+) ions per subunit in a binuclear metal center.</text>
</comment>
<evidence type="ECO:0000313" key="12">
    <source>
        <dbReference type="EMBL" id="OQX07159.1"/>
    </source>
</evidence>
<keyword evidence="9 10" id="KW-0464">Manganese</keyword>
<dbReference type="UniPathway" id="UPA00359">
    <property type="reaction ID" value="UER00480"/>
</dbReference>
<reference evidence="12 13" key="1">
    <citation type="submission" date="2017-01" db="EMBL/GenBank/DDBJ databases">
        <title>Novel large sulfur bacteria in the metagenomes of groundwater-fed chemosynthetic microbial mats in the Lake Huron basin.</title>
        <authorList>
            <person name="Sharrar A.M."/>
            <person name="Flood B.E."/>
            <person name="Bailey J.V."/>
            <person name="Jones D.S."/>
            <person name="Biddanda B."/>
            <person name="Ruberg S.A."/>
            <person name="Marcus D.N."/>
            <person name="Dick G.J."/>
        </authorList>
    </citation>
    <scope>NUCLEOTIDE SEQUENCE [LARGE SCALE GENOMIC DNA]</scope>
    <source>
        <strain evidence="12">A8</strain>
    </source>
</reference>
<dbReference type="SUPFAM" id="SSF56300">
    <property type="entry name" value="Metallo-dependent phosphatases"/>
    <property type="match status" value="1"/>
</dbReference>
<feature type="binding site" evidence="10">
    <location>
        <position position="41"/>
    </location>
    <ligand>
        <name>Mn(2+)</name>
        <dbReference type="ChEBI" id="CHEBI:29035"/>
        <label>1</label>
    </ligand>
</feature>
<dbReference type="Pfam" id="PF00149">
    <property type="entry name" value="Metallophos"/>
    <property type="match status" value="1"/>
</dbReference>
<comment type="pathway">
    <text evidence="10">Glycolipid biosynthesis; lipid IV(A) biosynthesis; lipid IV(A) from (3R)-3-hydroxytetradecanoyl-[acyl-carrier-protein] and UDP-N-acetyl-alpha-D-glucosamine: step 4/6.</text>
</comment>
<keyword evidence="1 10" id="KW-1003">Cell membrane</keyword>
<evidence type="ECO:0000256" key="3">
    <source>
        <dbReference type="ARBA" id="ARBA00022519"/>
    </source>
</evidence>
<feature type="binding site" evidence="10">
    <location>
        <position position="10"/>
    </location>
    <ligand>
        <name>Mn(2+)</name>
        <dbReference type="ChEBI" id="CHEBI:29035"/>
        <label>1</label>
    </ligand>
</feature>
<keyword evidence="3 10" id="KW-0997">Cell inner membrane</keyword>
<feature type="binding site" evidence="10">
    <location>
        <position position="199"/>
    </location>
    <ligand>
        <name>substrate</name>
    </ligand>
</feature>
<dbReference type="GO" id="GO:0030145">
    <property type="term" value="F:manganese ion binding"/>
    <property type="evidence" value="ECO:0007669"/>
    <property type="project" value="UniProtKB-UniRule"/>
</dbReference>
<dbReference type="Proteomes" id="UP000192491">
    <property type="component" value="Unassembled WGS sequence"/>
</dbReference>
<keyword evidence="4 10" id="KW-0441">Lipid A biosynthesis</keyword>
<keyword evidence="2 10" id="KW-0444">Lipid biosynthesis</keyword>
<keyword evidence="7 10" id="KW-0443">Lipid metabolism</keyword>
<evidence type="ECO:0000256" key="8">
    <source>
        <dbReference type="ARBA" id="ARBA00023136"/>
    </source>
</evidence>
<keyword evidence="8 10" id="KW-0472">Membrane</keyword>
<evidence type="ECO:0000256" key="4">
    <source>
        <dbReference type="ARBA" id="ARBA00022556"/>
    </source>
</evidence>
<comment type="function">
    <text evidence="10">Hydrolyzes the pyrophosphate bond of UDP-2,3-diacylglucosamine to yield 2,3-diacylglucosamine 1-phosphate (lipid X) and UMP by catalyzing the attack of water at the alpha-P atom. Involved in the biosynthesis of lipid A, a phosphorylated glycolipid that anchors the lipopolysaccharide to the outer membrane of the cell.</text>
</comment>
<dbReference type="GO" id="GO:0008758">
    <property type="term" value="F:UDP-2,3-diacylglucosamine hydrolase activity"/>
    <property type="evidence" value="ECO:0007669"/>
    <property type="project" value="UniProtKB-UniRule"/>
</dbReference>
<feature type="binding site" evidence="10">
    <location>
        <position position="201"/>
    </location>
    <ligand>
        <name>Mn(2+)</name>
        <dbReference type="ChEBI" id="CHEBI:29035"/>
        <label>1</label>
    </ligand>
</feature>
<proteinExistence type="inferred from homology"/>
<organism evidence="12 13">
    <name type="scientific">Thiothrix lacustris</name>
    <dbReference type="NCBI Taxonomy" id="525917"/>
    <lineage>
        <taxon>Bacteria</taxon>
        <taxon>Pseudomonadati</taxon>
        <taxon>Pseudomonadota</taxon>
        <taxon>Gammaproteobacteria</taxon>
        <taxon>Thiotrichales</taxon>
        <taxon>Thiotrichaceae</taxon>
        <taxon>Thiothrix</taxon>
    </lineage>
</organism>
<dbReference type="GO" id="GO:0009245">
    <property type="term" value="P:lipid A biosynthetic process"/>
    <property type="evidence" value="ECO:0007669"/>
    <property type="project" value="UniProtKB-UniRule"/>
</dbReference>
<dbReference type="PANTHER" id="PTHR34990:SF1">
    <property type="entry name" value="UDP-2,3-DIACYLGLUCOSAMINE HYDROLASE"/>
    <property type="match status" value="1"/>
</dbReference>
<evidence type="ECO:0000256" key="2">
    <source>
        <dbReference type="ARBA" id="ARBA00022516"/>
    </source>
</evidence>
<dbReference type="AlphaFoldDB" id="A0A1Y1QJT5"/>
<dbReference type="EMBL" id="MTEJ01000219">
    <property type="protein sequence ID" value="OQX07159.1"/>
    <property type="molecule type" value="Genomic_DNA"/>
</dbReference>
<accession>A0A1Y1QJT5</accession>
<protein>
    <recommendedName>
        <fullName evidence="10">UDP-2,3-diacylglucosamine hydrolase</fullName>
        <ecNumber evidence="10">3.6.1.54</ecNumber>
    </recommendedName>
    <alternativeName>
        <fullName evidence="10">UDP-2,3-diacylglucosamine diphosphatase</fullName>
    </alternativeName>
</protein>
<evidence type="ECO:0000256" key="7">
    <source>
        <dbReference type="ARBA" id="ARBA00023098"/>
    </source>
</evidence>
<evidence type="ECO:0000256" key="6">
    <source>
        <dbReference type="ARBA" id="ARBA00022801"/>
    </source>
</evidence>
<feature type="binding site" evidence="10">
    <location>
        <position position="118"/>
    </location>
    <ligand>
        <name>Mn(2+)</name>
        <dbReference type="ChEBI" id="CHEBI:29035"/>
        <label>2</label>
    </ligand>
</feature>
<dbReference type="GO" id="GO:0005737">
    <property type="term" value="C:cytoplasm"/>
    <property type="evidence" value="ECO:0007669"/>
    <property type="project" value="InterPro"/>
</dbReference>
<comment type="similarity">
    <text evidence="10">Belongs to the LpxH family.</text>
</comment>
<dbReference type="EC" id="3.6.1.54" evidence="10"/>
<dbReference type="CDD" id="cd07398">
    <property type="entry name" value="MPP_YbbF-LpxH"/>
    <property type="match status" value="1"/>
</dbReference>
<evidence type="ECO:0000256" key="5">
    <source>
        <dbReference type="ARBA" id="ARBA00022723"/>
    </source>
</evidence>
<feature type="binding site" evidence="10">
    <location>
        <position position="126"/>
    </location>
    <ligand>
        <name>substrate</name>
    </ligand>
</feature>
<evidence type="ECO:0000313" key="13">
    <source>
        <dbReference type="Proteomes" id="UP000192491"/>
    </source>
</evidence>
<evidence type="ECO:0000256" key="10">
    <source>
        <dbReference type="HAMAP-Rule" id="MF_00575"/>
    </source>
</evidence>
<name>A0A1Y1QJT5_9GAMM</name>
<keyword evidence="6 10" id="KW-0378">Hydrolase</keyword>
<keyword evidence="5 10" id="KW-0479">Metal-binding</keyword>
<dbReference type="InterPro" id="IPR004843">
    <property type="entry name" value="Calcineurin-like_PHP"/>
</dbReference>
<comment type="subcellular location">
    <subcellularLocation>
        <location evidence="10">Cell inner membrane</location>
        <topology evidence="10">Peripheral membrane protein</topology>
        <orientation evidence="10">Cytoplasmic side</orientation>
    </subcellularLocation>
</comment>
<feature type="binding site" evidence="10">
    <location>
        <position position="164"/>
    </location>
    <ligand>
        <name>substrate</name>
    </ligand>
</feature>
<feature type="binding site" evidence="10">
    <location>
        <begin position="83"/>
        <end position="84"/>
    </location>
    <ligand>
        <name>substrate</name>
    </ligand>
</feature>
<evidence type="ECO:0000256" key="1">
    <source>
        <dbReference type="ARBA" id="ARBA00022475"/>
    </source>
</evidence>
<comment type="caution">
    <text evidence="10">Lacks conserved residue(s) required for the propagation of feature annotation.</text>
</comment>
<feature type="domain" description="Calcineurin-like phosphoesterase" evidence="11">
    <location>
        <begin position="2"/>
        <end position="203"/>
    </location>
</feature>
<dbReference type="NCBIfam" id="NF003743">
    <property type="entry name" value="PRK05340.1"/>
    <property type="match status" value="1"/>
</dbReference>
<feature type="binding site" evidence="10">
    <location>
        <position position="171"/>
    </location>
    <ligand>
        <name>substrate</name>
    </ligand>
</feature>
<feature type="binding site" evidence="10">
    <location>
        <position position="41"/>
    </location>
    <ligand>
        <name>Mn(2+)</name>
        <dbReference type="ChEBI" id="CHEBI:29035"/>
        <label>2</label>
    </ligand>
</feature>
<comment type="catalytic activity">
    <reaction evidence="10">
        <text>UDP-2-N,3-O-bis[(3R)-3-hydroxytetradecanoyl]-alpha-D-glucosamine + H2O = 2-N,3-O-bis[(3R)-3-hydroxytetradecanoyl]-alpha-D-glucosaminyl 1-phosphate + UMP + 2 H(+)</text>
        <dbReference type="Rhea" id="RHEA:25213"/>
        <dbReference type="ChEBI" id="CHEBI:15377"/>
        <dbReference type="ChEBI" id="CHEBI:15378"/>
        <dbReference type="ChEBI" id="CHEBI:57865"/>
        <dbReference type="ChEBI" id="CHEBI:57957"/>
        <dbReference type="ChEBI" id="CHEBI:78847"/>
        <dbReference type="EC" id="3.6.1.54"/>
    </reaction>
</comment>
<dbReference type="Gene3D" id="3.60.21.10">
    <property type="match status" value="1"/>
</dbReference>
<dbReference type="GO" id="GO:0019897">
    <property type="term" value="C:extrinsic component of plasma membrane"/>
    <property type="evidence" value="ECO:0007669"/>
    <property type="project" value="UniProtKB-UniRule"/>
</dbReference>
<feature type="binding site" evidence="10">
    <location>
        <position position="199"/>
    </location>
    <ligand>
        <name>Mn(2+)</name>
        <dbReference type="ChEBI" id="CHEBI:29035"/>
        <label>2</label>
    </ligand>
</feature>
<dbReference type="InterPro" id="IPR010138">
    <property type="entry name" value="UDP-diacylglucosamine_Hdrlase"/>
</dbReference>